<evidence type="ECO:0000313" key="5">
    <source>
        <dbReference type="EMBL" id="MBB3326931.1"/>
    </source>
</evidence>
<keyword evidence="2" id="KW-0235">DNA replication</keyword>
<dbReference type="Proteomes" id="UP000565572">
    <property type="component" value="Unassembled WGS sequence"/>
</dbReference>
<comment type="catalytic activity">
    <reaction evidence="3">
        <text>DNA(n) + a 2'-deoxyribonucleoside 5'-triphosphate = DNA(n+1) + diphosphate</text>
        <dbReference type="Rhea" id="RHEA:22508"/>
        <dbReference type="Rhea" id="RHEA-COMP:17339"/>
        <dbReference type="Rhea" id="RHEA-COMP:17340"/>
        <dbReference type="ChEBI" id="CHEBI:33019"/>
        <dbReference type="ChEBI" id="CHEBI:61560"/>
        <dbReference type="ChEBI" id="CHEBI:173112"/>
        <dbReference type="EC" id="2.7.7.7"/>
    </reaction>
</comment>
<reference evidence="5 6" key="1">
    <citation type="submission" date="2020-08" db="EMBL/GenBank/DDBJ databases">
        <title>Sequencing the genomes of 1000 actinobacteria strains.</title>
        <authorList>
            <person name="Klenk H.-P."/>
        </authorList>
    </citation>
    <scope>NUCLEOTIDE SEQUENCE [LARGE SCALE GENOMIC DNA]</scope>
    <source>
        <strain evidence="5 6">DSM 11053</strain>
    </source>
</reference>
<dbReference type="Gene3D" id="3.30.70.370">
    <property type="match status" value="1"/>
</dbReference>
<dbReference type="AlphaFoldDB" id="A0A7W5P7J4"/>
<evidence type="ECO:0000313" key="6">
    <source>
        <dbReference type="Proteomes" id="UP000565572"/>
    </source>
</evidence>
<dbReference type="Pfam" id="PF00476">
    <property type="entry name" value="DNA_pol_A"/>
    <property type="match status" value="1"/>
</dbReference>
<protein>
    <recommendedName>
        <fullName evidence="1">DNA-directed DNA polymerase</fullName>
        <ecNumber evidence="1">2.7.7.7</ecNumber>
    </recommendedName>
</protein>
<dbReference type="SMART" id="SM00482">
    <property type="entry name" value="POLAc"/>
    <property type="match status" value="1"/>
</dbReference>
<dbReference type="CDD" id="cd06444">
    <property type="entry name" value="DNA_pol_A"/>
    <property type="match status" value="1"/>
</dbReference>
<dbReference type="InterPro" id="IPR001098">
    <property type="entry name" value="DNA-dir_DNA_pol_A_palm_dom"/>
</dbReference>
<dbReference type="PRINTS" id="PR00868">
    <property type="entry name" value="DNAPOLI"/>
</dbReference>
<dbReference type="GO" id="GO:0006302">
    <property type="term" value="P:double-strand break repair"/>
    <property type="evidence" value="ECO:0007669"/>
    <property type="project" value="TreeGrafter"/>
</dbReference>
<organism evidence="5 6">
    <name type="scientific">Microlunatus antarcticus</name>
    <dbReference type="NCBI Taxonomy" id="53388"/>
    <lineage>
        <taxon>Bacteria</taxon>
        <taxon>Bacillati</taxon>
        <taxon>Actinomycetota</taxon>
        <taxon>Actinomycetes</taxon>
        <taxon>Propionibacteriales</taxon>
        <taxon>Propionibacteriaceae</taxon>
        <taxon>Microlunatus</taxon>
    </lineage>
</organism>
<evidence type="ECO:0000256" key="3">
    <source>
        <dbReference type="ARBA" id="ARBA00049244"/>
    </source>
</evidence>
<dbReference type="SUPFAM" id="SSF56672">
    <property type="entry name" value="DNA/RNA polymerases"/>
    <property type="match status" value="1"/>
</dbReference>
<dbReference type="PANTHER" id="PTHR10133:SF27">
    <property type="entry name" value="DNA POLYMERASE NU"/>
    <property type="match status" value="1"/>
</dbReference>
<dbReference type="GO" id="GO:0006261">
    <property type="term" value="P:DNA-templated DNA replication"/>
    <property type="evidence" value="ECO:0007669"/>
    <property type="project" value="InterPro"/>
</dbReference>
<keyword evidence="5" id="KW-0548">Nucleotidyltransferase</keyword>
<dbReference type="NCBIfam" id="NF011538">
    <property type="entry name" value="PRK14975.1-1"/>
    <property type="match status" value="1"/>
</dbReference>
<name>A0A7W5P7J4_9ACTN</name>
<accession>A0A7W5P7J4</accession>
<dbReference type="InterPro" id="IPR002298">
    <property type="entry name" value="DNA_polymerase_A"/>
</dbReference>
<dbReference type="RefSeq" id="WP_183337818.1">
    <property type="nucleotide sequence ID" value="NZ_JACHZG010000001.1"/>
</dbReference>
<dbReference type="GO" id="GO:0003887">
    <property type="term" value="F:DNA-directed DNA polymerase activity"/>
    <property type="evidence" value="ECO:0007669"/>
    <property type="project" value="UniProtKB-EC"/>
</dbReference>
<dbReference type="GO" id="GO:0003677">
    <property type="term" value="F:DNA binding"/>
    <property type="evidence" value="ECO:0007669"/>
    <property type="project" value="InterPro"/>
</dbReference>
<sequence>MDVAVAAAEDGVDVAVLDGDGRPTTAQRLTWSALPAHVARLEPDEPRWVWADTSRCYPALLAAGVTVARGQDLRQCHAVLSRSTYATSPLASTGDPRWEPRQPAPDVEPTLLDLADAVDALSLADVAEEHRAQQEAVRLSAHAARLRLLLAAESAGALAGAELTHVGLPFDAAEHDRLLTRLLGPRPLPGARPRVMEDLAGRIRTELGAPTLNPDSAPDLLRALHSAGVGVDSTRQWDLAQVDHPVVAPLLEYKKLARLHGANGWSWLSTWVVDGRFRPGYVPSGVVTGRWAARGGGALQLPKQVRGAVVADPGSVLVVADAAQLEPRVLAAMSRDEAMAAASRRGDLYQALVDDGVADTRAHAKVAMLGALYGATSGESGRLMPRLQRSYPAATAYVERAARAGEAGEVVTTWLGRSSPPPTEAWREAQRWSALPEAGPDERREARTRARDWGRFTRNFVVQGTAAEWALCWLADLRRQLAALGGHDGADGAAGRRARLVYFLHDEVIVEAPVELADAVADAVRSAARRAGQLLFGTFPVEFALDVACATRYADA</sequence>
<evidence type="ECO:0000259" key="4">
    <source>
        <dbReference type="SMART" id="SM00482"/>
    </source>
</evidence>
<keyword evidence="5" id="KW-0808">Transferase</keyword>
<evidence type="ECO:0000256" key="1">
    <source>
        <dbReference type="ARBA" id="ARBA00012417"/>
    </source>
</evidence>
<dbReference type="PANTHER" id="PTHR10133">
    <property type="entry name" value="DNA POLYMERASE I"/>
    <property type="match status" value="1"/>
</dbReference>
<gene>
    <name evidence="5" type="ORF">FHX39_001875</name>
</gene>
<proteinExistence type="predicted"/>
<keyword evidence="6" id="KW-1185">Reference proteome</keyword>
<dbReference type="InterPro" id="IPR043502">
    <property type="entry name" value="DNA/RNA_pol_sf"/>
</dbReference>
<dbReference type="EMBL" id="JACHZG010000001">
    <property type="protein sequence ID" value="MBB3326931.1"/>
    <property type="molecule type" value="Genomic_DNA"/>
</dbReference>
<evidence type="ECO:0000256" key="2">
    <source>
        <dbReference type="ARBA" id="ARBA00022705"/>
    </source>
</evidence>
<feature type="domain" description="DNA-directed DNA polymerase family A palm" evidence="4">
    <location>
        <begin position="302"/>
        <end position="516"/>
    </location>
</feature>
<comment type="caution">
    <text evidence="5">The sequence shown here is derived from an EMBL/GenBank/DDBJ whole genome shotgun (WGS) entry which is preliminary data.</text>
</comment>
<dbReference type="EC" id="2.7.7.7" evidence="1"/>
<dbReference type="Gene3D" id="1.10.150.20">
    <property type="entry name" value="5' to 3' exonuclease, C-terminal subdomain"/>
    <property type="match status" value="1"/>
</dbReference>